<proteinExistence type="predicted"/>
<reference evidence="1 2" key="1">
    <citation type="submission" date="2018-03" db="EMBL/GenBank/DDBJ databases">
        <title>Draft Genome Sequences of the Obligatory Marine Myxobacteria Enhygromyxa salina SWB005.</title>
        <authorList>
            <person name="Poehlein A."/>
            <person name="Moghaddam J.A."/>
            <person name="Harms H."/>
            <person name="Alanjari M."/>
            <person name="Koenig G.M."/>
            <person name="Daniel R."/>
            <person name="Schaeberle T.F."/>
        </authorList>
    </citation>
    <scope>NUCLEOTIDE SEQUENCE [LARGE SCALE GENOMIC DNA]</scope>
    <source>
        <strain evidence="1 2">SWB005</strain>
    </source>
</reference>
<organism evidence="1 2">
    <name type="scientific">Enhygromyxa salina</name>
    <dbReference type="NCBI Taxonomy" id="215803"/>
    <lineage>
        <taxon>Bacteria</taxon>
        <taxon>Pseudomonadati</taxon>
        <taxon>Myxococcota</taxon>
        <taxon>Polyangia</taxon>
        <taxon>Nannocystales</taxon>
        <taxon>Nannocystaceae</taxon>
        <taxon>Enhygromyxa</taxon>
    </lineage>
</organism>
<name>A0A2S9Y4I8_9BACT</name>
<dbReference type="AlphaFoldDB" id="A0A2S9Y4I8"/>
<protein>
    <submittedName>
        <fullName evidence="1">Uncharacterized protein</fullName>
    </submittedName>
</protein>
<accession>A0A2S9Y4I8</accession>
<dbReference type="EMBL" id="PVNK01000138">
    <property type="protein sequence ID" value="PRP99991.1"/>
    <property type="molecule type" value="Genomic_DNA"/>
</dbReference>
<keyword evidence="2" id="KW-1185">Reference proteome</keyword>
<evidence type="ECO:0000313" key="1">
    <source>
        <dbReference type="EMBL" id="PRP99991.1"/>
    </source>
</evidence>
<gene>
    <name evidence="1" type="ORF">ENSA5_28060</name>
</gene>
<evidence type="ECO:0000313" key="2">
    <source>
        <dbReference type="Proteomes" id="UP000237968"/>
    </source>
</evidence>
<dbReference type="Proteomes" id="UP000237968">
    <property type="component" value="Unassembled WGS sequence"/>
</dbReference>
<sequence>MLFEGARELAGVHRHHFLVADDGTVHVQLSASARVEVLLFDHAIDLADEASVTAEDAVCSFAGETIRGDCRIDAGSLGVLLRKDGESVEYELRLTAVARP</sequence>
<comment type="caution">
    <text evidence="1">The sequence shown here is derived from an EMBL/GenBank/DDBJ whole genome shotgun (WGS) entry which is preliminary data.</text>
</comment>